<evidence type="ECO:0000256" key="1">
    <source>
        <dbReference type="ARBA" id="ARBA00023002"/>
    </source>
</evidence>
<reference evidence="3 4" key="1">
    <citation type="submission" date="2020-04" db="EMBL/GenBank/DDBJ databases">
        <title>Flammeovirga sp. SR4, a novel species isolated from seawater.</title>
        <authorList>
            <person name="Wang X."/>
        </authorList>
    </citation>
    <scope>NUCLEOTIDE SEQUENCE [LARGE SCALE GENOMIC DNA]</scope>
    <source>
        <strain evidence="3 4">ATCC 23126</strain>
    </source>
</reference>
<dbReference type="InterPro" id="IPR015590">
    <property type="entry name" value="Aldehyde_DH_dom"/>
</dbReference>
<gene>
    <name evidence="3" type="ORF">HHU12_11920</name>
</gene>
<feature type="domain" description="Aldehyde dehydrogenase" evidence="2">
    <location>
        <begin position="17"/>
        <end position="478"/>
    </location>
</feature>
<name>A0A7X9P449_9BACT</name>
<dbReference type="InterPro" id="IPR016162">
    <property type="entry name" value="Ald_DH_N"/>
</dbReference>
<dbReference type="InterPro" id="IPR016163">
    <property type="entry name" value="Ald_DH_C"/>
</dbReference>
<dbReference type="InterPro" id="IPR044151">
    <property type="entry name" value="ALDH_KGSADH"/>
</dbReference>
<dbReference type="EMBL" id="JABANE010000027">
    <property type="protein sequence ID" value="NME68669.1"/>
    <property type="molecule type" value="Genomic_DNA"/>
</dbReference>
<accession>A0A7X9P449</accession>
<dbReference type="Pfam" id="PF00171">
    <property type="entry name" value="Aldedh"/>
    <property type="match status" value="1"/>
</dbReference>
<evidence type="ECO:0000313" key="4">
    <source>
        <dbReference type="Proteomes" id="UP000576082"/>
    </source>
</evidence>
<keyword evidence="4" id="KW-1185">Reference proteome</keyword>
<proteinExistence type="predicted"/>
<dbReference type="Gene3D" id="3.40.605.10">
    <property type="entry name" value="Aldehyde Dehydrogenase, Chain A, domain 1"/>
    <property type="match status" value="1"/>
</dbReference>
<organism evidence="3 4">
    <name type="scientific">Flammeovirga aprica JL-4</name>
    <dbReference type="NCBI Taxonomy" id="694437"/>
    <lineage>
        <taxon>Bacteria</taxon>
        <taxon>Pseudomonadati</taxon>
        <taxon>Bacteroidota</taxon>
        <taxon>Cytophagia</taxon>
        <taxon>Cytophagales</taxon>
        <taxon>Flammeovirgaceae</taxon>
        <taxon>Flammeovirga</taxon>
    </lineage>
</organism>
<dbReference type="AlphaFoldDB" id="A0A7X9P449"/>
<evidence type="ECO:0000313" key="3">
    <source>
        <dbReference type="EMBL" id="NME68669.1"/>
    </source>
</evidence>
<protein>
    <submittedName>
        <fullName evidence="3">Aldehyde dehydrogenase (NADP(+))</fullName>
    </submittedName>
</protein>
<dbReference type="Gene3D" id="3.40.309.10">
    <property type="entry name" value="Aldehyde Dehydrogenase, Chain A, domain 2"/>
    <property type="match status" value="1"/>
</dbReference>
<dbReference type="InterPro" id="IPR016161">
    <property type="entry name" value="Ald_DH/histidinol_DH"/>
</dbReference>
<sequence>MIKEKTISGSSYIGGVWLKPSGEKFSSINPVTSESTGNFYTSEEKEIELAMLKAQDAFEEYRNLSGKEIALFLNAIADEIEALGDTLLEVGHRESGLGIPRLTGERGRTCGQIRAFASIAEAGQWTQPSIDTAIPDRQPVPKPDIRRMMRPIGPVVVFGASNFPFAFGSLGGDTASALAAGNPVVVKGHPSHPETSELFAQAVAVAALKTNMPNGVFSLLQGVGNDLGAKLVQHPATQAVGFTGSFKGGKALMDIAASRPDPIPVYAEMGSINPVFIGKKALENKKQELIAGLSTSVCLGVGQFCTNPGLIVTLADDELIKGLSSQLNDNSRGVMLNKGILSAYYHGLVRLKNNPNVQWINEVEWNENDKTPPNALFKTTVDHFVNDKSLHEEIFGPVTLVVEVECEKDMLRLAKHLEGQLTATIHSDGDDDLSSKLISLLELKVGRIIFNGYPTGVDVNPSMQHGGPYPASSIGWATSVGGEAIVRFARFVAYQNIPDALLPDTLKNNNPLQLYRKLNGKYSDNVI</sequence>
<evidence type="ECO:0000259" key="2">
    <source>
        <dbReference type="Pfam" id="PF00171"/>
    </source>
</evidence>
<dbReference type="CDD" id="cd07129">
    <property type="entry name" value="ALDH_KGSADH"/>
    <property type="match status" value="1"/>
</dbReference>
<dbReference type="SUPFAM" id="SSF53720">
    <property type="entry name" value="ALDH-like"/>
    <property type="match status" value="1"/>
</dbReference>
<comment type="caution">
    <text evidence="3">The sequence shown here is derived from an EMBL/GenBank/DDBJ whole genome shotgun (WGS) entry which is preliminary data.</text>
</comment>
<keyword evidence="1" id="KW-0560">Oxidoreductase</keyword>
<dbReference type="PANTHER" id="PTHR43353">
    <property type="entry name" value="SUCCINATE-SEMIALDEHYDE DEHYDROGENASE, MITOCHONDRIAL"/>
    <property type="match status" value="1"/>
</dbReference>
<dbReference type="InterPro" id="IPR050740">
    <property type="entry name" value="Aldehyde_DH_Superfamily"/>
</dbReference>
<dbReference type="RefSeq" id="WP_169656968.1">
    <property type="nucleotide sequence ID" value="NZ_JABANE010000027.1"/>
</dbReference>
<dbReference type="PANTHER" id="PTHR43353:SF3">
    <property type="entry name" value="ALDEHYDE DEHYDROGENASE-RELATED"/>
    <property type="match status" value="1"/>
</dbReference>
<dbReference type="Proteomes" id="UP000576082">
    <property type="component" value="Unassembled WGS sequence"/>
</dbReference>
<dbReference type="GO" id="GO:0016620">
    <property type="term" value="F:oxidoreductase activity, acting on the aldehyde or oxo group of donors, NAD or NADP as acceptor"/>
    <property type="evidence" value="ECO:0007669"/>
    <property type="project" value="InterPro"/>
</dbReference>